<feature type="region of interest" description="Disordered" evidence="1">
    <location>
        <begin position="1"/>
        <end position="23"/>
    </location>
</feature>
<sequence>MSCACNSKVNRGSNSTKQREYPR</sequence>
<dbReference type="Proteomes" id="UP000593577">
    <property type="component" value="Unassembled WGS sequence"/>
</dbReference>
<evidence type="ECO:0000313" key="2">
    <source>
        <dbReference type="EMBL" id="MBA0673793.1"/>
    </source>
</evidence>
<organism evidence="2 3">
    <name type="scientific">Gossypium aridum</name>
    <name type="common">American cotton</name>
    <name type="synonym">Erioxylum aridum</name>
    <dbReference type="NCBI Taxonomy" id="34290"/>
    <lineage>
        <taxon>Eukaryota</taxon>
        <taxon>Viridiplantae</taxon>
        <taxon>Streptophyta</taxon>
        <taxon>Embryophyta</taxon>
        <taxon>Tracheophyta</taxon>
        <taxon>Spermatophyta</taxon>
        <taxon>Magnoliopsida</taxon>
        <taxon>eudicotyledons</taxon>
        <taxon>Gunneridae</taxon>
        <taxon>Pentapetalae</taxon>
        <taxon>rosids</taxon>
        <taxon>malvids</taxon>
        <taxon>Malvales</taxon>
        <taxon>Malvaceae</taxon>
        <taxon>Malvoideae</taxon>
        <taxon>Gossypium</taxon>
    </lineage>
</organism>
<dbReference type="AlphaFoldDB" id="A0A7J8WFS9"/>
<reference evidence="2 3" key="1">
    <citation type="journal article" date="2019" name="Genome Biol. Evol.">
        <title>Insights into the evolution of the New World diploid cottons (Gossypium, subgenus Houzingenia) based on genome sequencing.</title>
        <authorList>
            <person name="Grover C.E."/>
            <person name="Arick M.A. 2nd"/>
            <person name="Thrash A."/>
            <person name="Conover J.L."/>
            <person name="Sanders W.S."/>
            <person name="Peterson D.G."/>
            <person name="Frelichowski J.E."/>
            <person name="Scheffler J.A."/>
            <person name="Scheffler B.E."/>
            <person name="Wendel J.F."/>
        </authorList>
    </citation>
    <scope>NUCLEOTIDE SEQUENCE [LARGE SCALE GENOMIC DNA]</scope>
    <source>
        <strain evidence="2">185</strain>
        <tissue evidence="2">Leaf</tissue>
    </source>
</reference>
<evidence type="ECO:0000256" key="1">
    <source>
        <dbReference type="SAM" id="MobiDB-lite"/>
    </source>
</evidence>
<keyword evidence="3" id="KW-1185">Reference proteome</keyword>
<dbReference type="EMBL" id="JABFAA010000001">
    <property type="protein sequence ID" value="MBA0673793.1"/>
    <property type="molecule type" value="Genomic_DNA"/>
</dbReference>
<proteinExistence type="predicted"/>
<evidence type="ECO:0000313" key="3">
    <source>
        <dbReference type="Proteomes" id="UP000593577"/>
    </source>
</evidence>
<name>A0A7J8WFS9_GOSAI</name>
<accession>A0A7J8WFS9</accession>
<comment type="caution">
    <text evidence="2">The sequence shown here is derived from an EMBL/GenBank/DDBJ whole genome shotgun (WGS) entry which is preliminary data.</text>
</comment>
<gene>
    <name evidence="2" type="ORF">Goari_015420</name>
</gene>
<feature type="compositionally biased region" description="Polar residues" evidence="1">
    <location>
        <begin position="1"/>
        <end position="16"/>
    </location>
</feature>
<protein>
    <submittedName>
        <fullName evidence="2">Uncharacterized protein</fullName>
    </submittedName>
</protein>